<dbReference type="EMBL" id="BSXW01012650">
    <property type="protein sequence ID" value="GMF66424.1"/>
    <property type="molecule type" value="Genomic_DNA"/>
</dbReference>
<accession>A0A9W7DAY9</accession>
<dbReference type="Proteomes" id="UP001165083">
    <property type="component" value="Unassembled WGS sequence"/>
</dbReference>
<proteinExistence type="predicted"/>
<evidence type="ECO:0000313" key="1">
    <source>
        <dbReference type="EMBL" id="GMF66424.1"/>
    </source>
</evidence>
<dbReference type="OrthoDB" id="128775at2759"/>
<name>A0A9W7DAY9_9STRA</name>
<reference evidence="1" key="1">
    <citation type="submission" date="2023-04" db="EMBL/GenBank/DDBJ databases">
        <title>Phytophthora lilii NBRC 32176.</title>
        <authorList>
            <person name="Ichikawa N."/>
            <person name="Sato H."/>
            <person name="Tonouchi N."/>
        </authorList>
    </citation>
    <scope>NUCLEOTIDE SEQUENCE</scope>
    <source>
        <strain evidence="1">NBRC 32176</strain>
    </source>
</reference>
<dbReference type="AlphaFoldDB" id="A0A9W7DAY9"/>
<protein>
    <submittedName>
        <fullName evidence="1">Unnamed protein product</fullName>
    </submittedName>
</protein>
<sequence>MSSAQPLPQFSRSWCSCIRGANTFVSVVRVHGTSAITRKTGPDDNDEDPEIGVKVLSCVTALSTPSKQNCGQARTSGIPCGMLFYWINSKLAKFAARSSPQICRQPLWSAKSSHAATAILWNYAELNRTGGPLCRHQQRLTYHYSDTNKQPGATTVPSQPWVQARGTLQRVPDASAPPRSRIQIPGGQNHSAKVVVTYKTFCQQQQAYTAFHTSQLAINHKLETARRAEYRTLASQNNIVLGPHQPRQQSDRDIDHRIHQHIAKGQRDGHYLVVDADLLDVWKNIFISPIGVVDKAGSPADIRVINDYSYPPGAAVNDFTDRSSFPEISQNVLHIIGLDGTHLKMEMNKRGVFLLFTSKNINRLIIVFRLGLVHQEYTSNWLWLVKDRFTEYYSNLEADVRIELAERFTRGCDGVIPSQWTPFLCSPHHHQRQEVSKVHWVIYVSVKTVTCEDSAVDTEILAKWYNRLAPVHKENWNKMLALNKKLMTQPCLRGQYMVRFTDLSSCSDYVHLWRTVNLVEKECTCQCWQDKQFPRVDAVKTALLTAYTLADC</sequence>
<gene>
    <name evidence="1" type="ORF">Plil01_001886200</name>
</gene>
<keyword evidence="2" id="KW-1185">Reference proteome</keyword>
<comment type="caution">
    <text evidence="1">The sequence shown here is derived from an EMBL/GenBank/DDBJ whole genome shotgun (WGS) entry which is preliminary data.</text>
</comment>
<organism evidence="1 2">
    <name type="scientific">Phytophthora lilii</name>
    <dbReference type="NCBI Taxonomy" id="2077276"/>
    <lineage>
        <taxon>Eukaryota</taxon>
        <taxon>Sar</taxon>
        <taxon>Stramenopiles</taxon>
        <taxon>Oomycota</taxon>
        <taxon>Peronosporomycetes</taxon>
        <taxon>Peronosporales</taxon>
        <taxon>Peronosporaceae</taxon>
        <taxon>Phytophthora</taxon>
    </lineage>
</organism>
<evidence type="ECO:0000313" key="2">
    <source>
        <dbReference type="Proteomes" id="UP001165083"/>
    </source>
</evidence>